<comment type="caution">
    <text evidence="3">The sequence shown here is derived from an EMBL/GenBank/DDBJ whole genome shotgun (WGS) entry which is preliminary data.</text>
</comment>
<dbReference type="EMBL" id="RAWM01000236">
    <property type="protein sequence ID" value="RKH57194.1"/>
    <property type="molecule type" value="Genomic_DNA"/>
</dbReference>
<gene>
    <name evidence="3" type="ORF">D7X96_38645</name>
</gene>
<keyword evidence="4" id="KW-1185">Reference proteome</keyword>
<evidence type="ECO:0000313" key="3">
    <source>
        <dbReference type="EMBL" id="RKH57194.1"/>
    </source>
</evidence>
<keyword evidence="2" id="KW-0472">Membrane</keyword>
<organism evidence="3 4">
    <name type="scientific">Corallococcus interemptor</name>
    <dbReference type="NCBI Taxonomy" id="2316720"/>
    <lineage>
        <taxon>Bacteria</taxon>
        <taxon>Pseudomonadati</taxon>
        <taxon>Myxococcota</taxon>
        <taxon>Myxococcia</taxon>
        <taxon>Myxococcales</taxon>
        <taxon>Cystobacterineae</taxon>
        <taxon>Myxococcaceae</taxon>
        <taxon>Corallococcus</taxon>
    </lineage>
</organism>
<evidence type="ECO:0000313" key="4">
    <source>
        <dbReference type="Proteomes" id="UP000282656"/>
    </source>
</evidence>
<keyword evidence="2" id="KW-1133">Transmembrane helix</keyword>
<accession>A0A3A8Q1F8</accession>
<reference evidence="4" key="1">
    <citation type="submission" date="2018-09" db="EMBL/GenBank/DDBJ databases">
        <authorList>
            <person name="Livingstone P.G."/>
            <person name="Whitworth D.E."/>
        </authorList>
    </citation>
    <scope>NUCLEOTIDE SEQUENCE [LARGE SCALE GENOMIC DNA]</scope>
    <source>
        <strain evidence="4">AB047A</strain>
    </source>
</reference>
<protein>
    <submittedName>
        <fullName evidence="3">Uncharacterized protein</fullName>
    </submittedName>
</protein>
<dbReference type="Proteomes" id="UP000282656">
    <property type="component" value="Unassembled WGS sequence"/>
</dbReference>
<evidence type="ECO:0000256" key="1">
    <source>
        <dbReference type="SAM" id="MobiDB-lite"/>
    </source>
</evidence>
<feature type="region of interest" description="Disordered" evidence="1">
    <location>
        <begin position="609"/>
        <end position="631"/>
    </location>
</feature>
<feature type="transmembrane region" description="Helical" evidence="2">
    <location>
        <begin position="45"/>
        <end position="69"/>
    </location>
</feature>
<keyword evidence="2" id="KW-0812">Transmembrane</keyword>
<dbReference type="AlphaFoldDB" id="A0A3A8Q1F8"/>
<evidence type="ECO:0000256" key="2">
    <source>
        <dbReference type="SAM" id="Phobius"/>
    </source>
</evidence>
<proteinExistence type="predicted"/>
<dbReference type="OrthoDB" id="8771386at2"/>
<dbReference type="RefSeq" id="WP_147468515.1">
    <property type="nucleotide sequence ID" value="NZ_RAWM01000236.1"/>
</dbReference>
<feature type="transmembrane region" description="Helical" evidence="2">
    <location>
        <begin position="81"/>
        <end position="100"/>
    </location>
</feature>
<feature type="transmembrane region" description="Helical" evidence="2">
    <location>
        <begin position="245"/>
        <end position="262"/>
    </location>
</feature>
<sequence length="631" mass="69842">MSRDVIVHFNVLPHSTRERLIASTSPHSADAPLFSDKDRTTQKGLARWFVAGLLGLGHFCFIALTAFGTPGARGVEDVGSLIAYALDISLMVAAVLGIAYHRRRSAGLPFAPGRYLFPLEFVDLREPKMRIRSLNGLIEFKGVHQHINGTYSHTSFFFTFQGGVVEEFQVSDKHDAERRLQVFQRVRKGVAGALERQDANALQQLDVFFDVRMKGGFQAFQGKSEDALDTGPRASGVPSRLGRRWLTSLTVGVVLGITALLLRNLASDHTAFEAARKDGSGAAFHQYVLTGWRYVDEARRLGAEAEFTGCEKQGAEACWLTYLKRWDGSPRSKEVREERLPRAALAEAGDTVSALRRFRTRYPASVVDGEAKARIHELFVKSLAEFKDQASTTHAGIVPFVGGLMAHLEATDNPQVLLRFRQQSSPTLEKADKLLGKAMRRQGREMAMVSRHFEPQYTQPLEQAITEALSSAFVQIFPTDLLTLQAAPAGQPAADTTVPVLEIVYTIGWSGNTYSSVETRRVFVGIQFEFSADMRVPDQKPLHFGLRVNPPDFFTVHFTSRQLELVGLNGRGPSDDDVYRVMSLRAFDQLSDKLSQVFFRPTSKAFQASTLGGSEEAPEGLHEALSQPSPP</sequence>
<name>A0A3A8Q1F8_9BACT</name>